<evidence type="ECO:0000256" key="3">
    <source>
        <dbReference type="ARBA" id="ARBA00023186"/>
    </source>
</evidence>
<dbReference type="Gene3D" id="3.40.50.300">
    <property type="entry name" value="P-loop containing nucleotide triphosphate hydrolases"/>
    <property type="match status" value="1"/>
</dbReference>
<dbReference type="Proteomes" id="UP001177341">
    <property type="component" value="Unassembled WGS sequence"/>
</dbReference>
<evidence type="ECO:0000313" key="9">
    <source>
        <dbReference type="Proteomes" id="UP001177341"/>
    </source>
</evidence>
<proteinExistence type="predicted"/>
<evidence type="ECO:0000256" key="1">
    <source>
        <dbReference type="ARBA" id="ARBA00022741"/>
    </source>
</evidence>
<dbReference type="SUPFAM" id="SSF52540">
    <property type="entry name" value="P-loop containing nucleoside triphosphate hydrolases"/>
    <property type="match status" value="1"/>
</dbReference>
<sequence length="383" mass="42603">MPFITDRLHDTAPAAQAVQTPLAQSQSHATKSQPLRSRFAFDPDEIKTLLLHHIAGQRKVIESLYQQLKVIKADLVDNDRPLYVALYIGDTGVGKTEIVRLLAKAIHGDCNQFCRIDMNTLSQSHYSAAITGAPPGYVGSKEGTSLFDADKIAGTASRPGIVLFDEIEKASPDVARSLMNILDTGHLRLASGNHQLDFCNSLIFMTSNIGSRTWASAQRRAGKMGFLRRFIFQSPFQPNRDTVIHDALHAHFDPEFLNRIDRIALFEPLSTEHLDILIALETAAANQRLRRKSVAIELDDSAVAFIRQYGFDPLFGARSIKRRYRELVIIPLAEAMITNPPYPEAASTYHATENGERLTFTLLPINDATSTDTHQPLEPKSTF</sequence>
<dbReference type="EMBL" id="JAUYVO010000012">
    <property type="protein sequence ID" value="MDP2523968.1"/>
    <property type="molecule type" value="Genomic_DNA"/>
</dbReference>
<dbReference type="EMBL" id="JAUOPG010000002">
    <property type="protein sequence ID" value="MDO6452476.1"/>
    <property type="molecule type" value="Genomic_DNA"/>
</dbReference>
<dbReference type="PANTHER" id="PTHR11638:SF18">
    <property type="entry name" value="HEAT SHOCK PROTEIN 104"/>
    <property type="match status" value="1"/>
</dbReference>
<dbReference type="PRINTS" id="PR00300">
    <property type="entry name" value="CLPPROTEASEA"/>
</dbReference>
<organism evidence="6 8">
    <name type="scientific">Neptunomonas phycophila</name>
    <dbReference type="NCBI Taxonomy" id="1572645"/>
    <lineage>
        <taxon>Bacteria</taxon>
        <taxon>Pseudomonadati</taxon>
        <taxon>Pseudomonadota</taxon>
        <taxon>Gammaproteobacteria</taxon>
        <taxon>Oceanospirillales</taxon>
        <taxon>Oceanospirillaceae</taxon>
        <taxon>Neptunomonas</taxon>
    </lineage>
</organism>
<accession>A0AAW7XFH5</accession>
<reference evidence="6" key="1">
    <citation type="submission" date="2023-07" db="EMBL/GenBank/DDBJ databases">
        <title>Genome content predicts the carbon catabolic preferences of heterotrophic bacteria.</title>
        <authorList>
            <person name="Gralka M."/>
        </authorList>
    </citation>
    <scope>NUCLEOTIDE SEQUENCE</scope>
    <source>
        <strain evidence="7">5G01</strain>
        <strain evidence="6">I2M16</strain>
    </source>
</reference>
<keyword evidence="3" id="KW-0143">Chaperone</keyword>
<evidence type="ECO:0000259" key="4">
    <source>
        <dbReference type="SMART" id="SM00382"/>
    </source>
</evidence>
<dbReference type="Gene3D" id="1.10.8.60">
    <property type="match status" value="1"/>
</dbReference>
<dbReference type="InterPro" id="IPR027417">
    <property type="entry name" value="P-loop_NTPase"/>
</dbReference>
<keyword evidence="1" id="KW-0547">Nucleotide-binding</keyword>
<protein>
    <submittedName>
        <fullName evidence="6">AAA family ATPase</fullName>
    </submittedName>
</protein>
<comment type="caution">
    <text evidence="6">The sequence shown here is derived from an EMBL/GenBank/DDBJ whole genome shotgun (WGS) entry which is preliminary data.</text>
</comment>
<evidence type="ECO:0000259" key="5">
    <source>
        <dbReference type="SMART" id="SM01086"/>
    </source>
</evidence>
<dbReference type="Proteomes" id="UP001169862">
    <property type="component" value="Unassembled WGS sequence"/>
</dbReference>
<dbReference type="GO" id="GO:0016887">
    <property type="term" value="F:ATP hydrolysis activity"/>
    <property type="evidence" value="ECO:0007669"/>
    <property type="project" value="InterPro"/>
</dbReference>
<dbReference type="Pfam" id="PF07724">
    <property type="entry name" value="AAA_2"/>
    <property type="match status" value="1"/>
</dbReference>
<keyword evidence="2" id="KW-0067">ATP-binding</keyword>
<evidence type="ECO:0000256" key="2">
    <source>
        <dbReference type="ARBA" id="ARBA00022840"/>
    </source>
</evidence>
<keyword evidence="9" id="KW-1185">Reference proteome</keyword>
<dbReference type="SMART" id="SM00382">
    <property type="entry name" value="AAA"/>
    <property type="match status" value="1"/>
</dbReference>
<dbReference type="InterPro" id="IPR003959">
    <property type="entry name" value="ATPase_AAA_core"/>
</dbReference>
<dbReference type="PANTHER" id="PTHR11638">
    <property type="entry name" value="ATP-DEPENDENT CLP PROTEASE"/>
    <property type="match status" value="1"/>
</dbReference>
<dbReference type="InterPro" id="IPR001270">
    <property type="entry name" value="ClpA/B"/>
</dbReference>
<evidence type="ECO:0000313" key="8">
    <source>
        <dbReference type="Proteomes" id="UP001169862"/>
    </source>
</evidence>
<dbReference type="InterPro" id="IPR019489">
    <property type="entry name" value="Clp_ATPase_C"/>
</dbReference>
<name>A0AAW7XFH5_9GAMM</name>
<dbReference type="RefSeq" id="WP_215152235.1">
    <property type="nucleotide sequence ID" value="NZ_CAXHZV010000015.1"/>
</dbReference>
<dbReference type="SMART" id="SM01086">
    <property type="entry name" value="ClpB_D2-small"/>
    <property type="match status" value="1"/>
</dbReference>
<evidence type="ECO:0000313" key="7">
    <source>
        <dbReference type="EMBL" id="MDP2523968.1"/>
    </source>
</evidence>
<dbReference type="CDD" id="cd19499">
    <property type="entry name" value="RecA-like_ClpB_Hsp104-like"/>
    <property type="match status" value="1"/>
</dbReference>
<dbReference type="GO" id="GO:0034605">
    <property type="term" value="P:cellular response to heat"/>
    <property type="evidence" value="ECO:0007669"/>
    <property type="project" value="TreeGrafter"/>
</dbReference>
<dbReference type="InterPro" id="IPR050130">
    <property type="entry name" value="ClpA_ClpB"/>
</dbReference>
<dbReference type="GO" id="GO:0005737">
    <property type="term" value="C:cytoplasm"/>
    <property type="evidence" value="ECO:0007669"/>
    <property type="project" value="TreeGrafter"/>
</dbReference>
<dbReference type="AlphaFoldDB" id="A0AAW7XFH5"/>
<dbReference type="GO" id="GO:0005524">
    <property type="term" value="F:ATP binding"/>
    <property type="evidence" value="ECO:0007669"/>
    <property type="project" value="UniProtKB-KW"/>
</dbReference>
<evidence type="ECO:0000313" key="6">
    <source>
        <dbReference type="EMBL" id="MDO6452476.1"/>
    </source>
</evidence>
<feature type="domain" description="AAA+ ATPase" evidence="4">
    <location>
        <begin position="81"/>
        <end position="236"/>
    </location>
</feature>
<dbReference type="InterPro" id="IPR003593">
    <property type="entry name" value="AAA+_ATPase"/>
</dbReference>
<gene>
    <name evidence="6" type="ORF">Q4490_02755</name>
    <name evidence="7" type="ORF">Q8W30_15455</name>
</gene>
<feature type="domain" description="Clp ATPase C-terminal" evidence="5">
    <location>
        <begin position="269"/>
        <end position="360"/>
    </location>
</feature>
<dbReference type="Pfam" id="PF10431">
    <property type="entry name" value="ClpB_D2-small"/>
    <property type="match status" value="1"/>
</dbReference>